<dbReference type="Proteomes" id="UP000649617">
    <property type="component" value="Unassembled WGS sequence"/>
</dbReference>
<accession>A0A812WD10</accession>
<gene>
    <name evidence="3" type="ORF">SPIL2461_LOCUS18364</name>
</gene>
<keyword evidence="2" id="KW-0472">Membrane</keyword>
<dbReference type="AlphaFoldDB" id="A0A812WD10"/>
<evidence type="ECO:0000313" key="4">
    <source>
        <dbReference type="Proteomes" id="UP000649617"/>
    </source>
</evidence>
<feature type="compositionally biased region" description="Basic and acidic residues" evidence="1">
    <location>
        <begin position="338"/>
        <end position="360"/>
    </location>
</feature>
<feature type="non-terminal residue" evidence="3">
    <location>
        <position position="1"/>
    </location>
</feature>
<sequence length="360" mass="40585">EEASRHGFETQYQGPVLGKINLGADPYAGYKNERRAPHVEFVNWVSWDPVPKFTISLRQWRPWRLQWLNAAAALASAALPISAQISERIHMRDEAAKALLTVYVIADQFCLACTCTCVVCRAQVHGARILLWSMLGGELENFDATQEYLVQEATLSRLSALQPLILALAVFVGATLVMIKFSLPKLTFGQMFSVCPCSPVYLLRFKPIQLCRDQGILRRMIIYRGVLLWLLVELVWYDVQSHDIELWDALVFNYDDPAPRGRLRRFLILLFLVTQLLASMLFMALRSLLPPEPEDSDEDQDQTKKVQNYGAAATESSAKVPNPSDLGPTPTQGGSSSHDLEEQRISEPQLKERVPSLNKD</sequence>
<comment type="caution">
    <text evidence="3">The sequence shown here is derived from an EMBL/GenBank/DDBJ whole genome shotgun (WGS) entry which is preliminary data.</text>
</comment>
<keyword evidence="4" id="KW-1185">Reference proteome</keyword>
<proteinExistence type="predicted"/>
<feature type="transmembrane region" description="Helical" evidence="2">
    <location>
        <begin position="266"/>
        <end position="285"/>
    </location>
</feature>
<feature type="region of interest" description="Disordered" evidence="1">
    <location>
        <begin position="292"/>
        <end position="360"/>
    </location>
</feature>
<keyword evidence="2" id="KW-1133">Transmembrane helix</keyword>
<feature type="transmembrane region" description="Helical" evidence="2">
    <location>
        <begin position="164"/>
        <end position="183"/>
    </location>
</feature>
<protein>
    <submittedName>
        <fullName evidence="3">Uncharacterized protein</fullName>
    </submittedName>
</protein>
<dbReference type="EMBL" id="CAJNIZ010043763">
    <property type="protein sequence ID" value="CAE7668344.1"/>
    <property type="molecule type" value="Genomic_DNA"/>
</dbReference>
<keyword evidence="2" id="KW-0812">Transmembrane</keyword>
<organism evidence="3 4">
    <name type="scientific">Symbiodinium pilosum</name>
    <name type="common">Dinoflagellate</name>
    <dbReference type="NCBI Taxonomy" id="2952"/>
    <lineage>
        <taxon>Eukaryota</taxon>
        <taxon>Sar</taxon>
        <taxon>Alveolata</taxon>
        <taxon>Dinophyceae</taxon>
        <taxon>Suessiales</taxon>
        <taxon>Symbiodiniaceae</taxon>
        <taxon>Symbiodinium</taxon>
    </lineage>
</organism>
<evidence type="ECO:0000313" key="3">
    <source>
        <dbReference type="EMBL" id="CAE7668344.1"/>
    </source>
</evidence>
<name>A0A812WD10_SYMPI</name>
<evidence type="ECO:0000256" key="1">
    <source>
        <dbReference type="SAM" id="MobiDB-lite"/>
    </source>
</evidence>
<evidence type="ECO:0000256" key="2">
    <source>
        <dbReference type="SAM" id="Phobius"/>
    </source>
</evidence>
<reference evidence="3" key="1">
    <citation type="submission" date="2021-02" db="EMBL/GenBank/DDBJ databases">
        <authorList>
            <person name="Dougan E. K."/>
            <person name="Rhodes N."/>
            <person name="Thang M."/>
            <person name="Chan C."/>
        </authorList>
    </citation>
    <scope>NUCLEOTIDE SEQUENCE</scope>
</reference>